<name>A0A9N9PR34_9HELO</name>
<protein>
    <submittedName>
        <fullName evidence="1">Uncharacterized protein</fullName>
    </submittedName>
</protein>
<dbReference type="EMBL" id="CAJVRL010000070">
    <property type="protein sequence ID" value="CAG8956451.1"/>
    <property type="molecule type" value="Genomic_DNA"/>
</dbReference>
<dbReference type="AlphaFoldDB" id="A0A9N9PR34"/>
<dbReference type="Proteomes" id="UP000696280">
    <property type="component" value="Unassembled WGS sequence"/>
</dbReference>
<evidence type="ECO:0000313" key="1">
    <source>
        <dbReference type="EMBL" id="CAG8956451.1"/>
    </source>
</evidence>
<comment type="caution">
    <text evidence="1">The sequence shown here is derived from an EMBL/GenBank/DDBJ whole genome shotgun (WGS) entry which is preliminary data.</text>
</comment>
<proteinExistence type="predicted"/>
<evidence type="ECO:0000313" key="2">
    <source>
        <dbReference type="Proteomes" id="UP000696280"/>
    </source>
</evidence>
<sequence>MTTNKNEDLVMGPDWTAEFARAIMTQCIVEDLTGFEFTKENVSWWSGAFDAACRSLSTLSSDKKLPLDKFDYEDFCRVIRSRAPEWWLKAFKDGNAMGAHQYQSLMMYWDQYFDKANRTDSDYNCYFSPSKRSNHKDLMDYISSISKTKAGEELAELSNTTTGTEIQYPPKE</sequence>
<reference evidence="1" key="1">
    <citation type="submission" date="2021-07" db="EMBL/GenBank/DDBJ databases">
        <authorList>
            <person name="Durling M."/>
        </authorList>
    </citation>
    <scope>NUCLEOTIDE SEQUENCE</scope>
</reference>
<organism evidence="1 2">
    <name type="scientific">Hymenoscyphus fraxineus</name>
    <dbReference type="NCBI Taxonomy" id="746836"/>
    <lineage>
        <taxon>Eukaryota</taxon>
        <taxon>Fungi</taxon>
        <taxon>Dikarya</taxon>
        <taxon>Ascomycota</taxon>
        <taxon>Pezizomycotina</taxon>
        <taxon>Leotiomycetes</taxon>
        <taxon>Helotiales</taxon>
        <taxon>Helotiaceae</taxon>
        <taxon>Hymenoscyphus</taxon>
    </lineage>
</organism>
<accession>A0A9N9PR34</accession>
<keyword evidence="2" id="KW-1185">Reference proteome</keyword>
<gene>
    <name evidence="1" type="ORF">HYFRA_00003836</name>
</gene>